<keyword evidence="2" id="KW-1185">Reference proteome</keyword>
<dbReference type="OrthoDB" id="7860011at2"/>
<dbReference type="AlphaFoldDB" id="A0A1H5WPW3"/>
<organism evidence="1 2">
    <name type="scientific">Thauera chlorobenzoica</name>
    <dbReference type="NCBI Taxonomy" id="96773"/>
    <lineage>
        <taxon>Bacteria</taxon>
        <taxon>Pseudomonadati</taxon>
        <taxon>Pseudomonadota</taxon>
        <taxon>Betaproteobacteria</taxon>
        <taxon>Rhodocyclales</taxon>
        <taxon>Zoogloeaceae</taxon>
        <taxon>Thauera</taxon>
    </lineage>
</organism>
<proteinExistence type="predicted"/>
<sequence>MMVARWSIDARFGYKAQVVDALQRWMREIGSEIGWKAENVRILGGSVGTREATVQAEILIRDLAELNAAWDKLATLEAHKQWSQDLEPFVVSGSPRWEVLRVVG</sequence>
<dbReference type="EMBL" id="CP018839">
    <property type="protein sequence ID" value="APR04479.1"/>
    <property type="molecule type" value="Genomic_DNA"/>
</dbReference>
<name>A0A1H5WPW3_9RHOO</name>
<evidence type="ECO:0000313" key="1">
    <source>
        <dbReference type="EMBL" id="APR04479.1"/>
    </source>
</evidence>
<reference evidence="1 2" key="1">
    <citation type="submission" date="2016-12" db="EMBL/GenBank/DDBJ databases">
        <title>Complete genome sequence of Thauera chlorobenzoica, a Betaproteobacterium degrading haloaromatics anaerobically to CO2 and halides.</title>
        <authorList>
            <person name="Goris T."/>
            <person name="Mergelsberg M."/>
            <person name="Boll M."/>
        </authorList>
    </citation>
    <scope>NUCLEOTIDE SEQUENCE [LARGE SCALE GENOMIC DNA]</scope>
    <source>
        <strain evidence="1 2">3CB1</strain>
    </source>
</reference>
<protein>
    <submittedName>
        <fullName evidence="1">Uncharacterized protein</fullName>
    </submittedName>
</protein>
<gene>
    <name evidence="1" type="ORF">Tchl_1621</name>
</gene>
<dbReference type="KEGG" id="tcl:Tchl_1621"/>
<dbReference type="RefSeq" id="WP_075147955.1">
    <property type="nucleotide sequence ID" value="NZ_CP018839.1"/>
</dbReference>
<dbReference type="Proteomes" id="UP000185739">
    <property type="component" value="Chromosome"/>
</dbReference>
<accession>A0A1H5WPW3</accession>
<evidence type="ECO:0000313" key="2">
    <source>
        <dbReference type="Proteomes" id="UP000185739"/>
    </source>
</evidence>